<reference evidence="1" key="1">
    <citation type="submission" date="2020-08" db="EMBL/GenBank/DDBJ databases">
        <title>Multicomponent nature underlies the extraordinary mechanical properties of spider dragline silk.</title>
        <authorList>
            <person name="Kono N."/>
            <person name="Nakamura H."/>
            <person name="Mori M."/>
            <person name="Yoshida Y."/>
            <person name="Ohtoshi R."/>
            <person name="Malay A.D."/>
            <person name="Moran D.A.P."/>
            <person name="Tomita M."/>
            <person name="Numata K."/>
            <person name="Arakawa K."/>
        </authorList>
    </citation>
    <scope>NUCLEOTIDE SEQUENCE</scope>
</reference>
<evidence type="ECO:0000313" key="1">
    <source>
        <dbReference type="EMBL" id="GFY32859.1"/>
    </source>
</evidence>
<proteinExistence type="predicted"/>
<keyword evidence="2" id="KW-1185">Reference proteome</keyword>
<gene>
    <name evidence="1" type="primary">NCL1_31766</name>
    <name evidence="1" type="ORF">TNCV_4024831</name>
</gene>
<evidence type="ECO:0000313" key="2">
    <source>
        <dbReference type="Proteomes" id="UP000887159"/>
    </source>
</evidence>
<dbReference type="AlphaFoldDB" id="A0A8X6WDJ1"/>
<dbReference type="Proteomes" id="UP000887159">
    <property type="component" value="Unassembled WGS sequence"/>
</dbReference>
<protein>
    <submittedName>
        <fullName evidence="1">Uncharacterized protein</fullName>
    </submittedName>
</protein>
<accession>A0A8X6WDJ1</accession>
<sequence>MGTSALGSRFPPFRSINIEAIVTNEITGAEIYSDFIPKLLYNLIPSGCQMADTFQNGPIQILLVANFLVNTITGMPKEINKDLCMIPSLLGGTLISLNSRNMKNSAAVYSIFGTGVENDFKGKDAFLLGDEASVKTGVSLGD</sequence>
<comment type="caution">
    <text evidence="1">The sequence shown here is derived from an EMBL/GenBank/DDBJ whole genome shotgun (WGS) entry which is preliminary data.</text>
</comment>
<organism evidence="1 2">
    <name type="scientific">Trichonephila clavipes</name>
    <name type="common">Golden silk orbweaver</name>
    <name type="synonym">Nephila clavipes</name>
    <dbReference type="NCBI Taxonomy" id="2585209"/>
    <lineage>
        <taxon>Eukaryota</taxon>
        <taxon>Metazoa</taxon>
        <taxon>Ecdysozoa</taxon>
        <taxon>Arthropoda</taxon>
        <taxon>Chelicerata</taxon>
        <taxon>Arachnida</taxon>
        <taxon>Araneae</taxon>
        <taxon>Araneomorphae</taxon>
        <taxon>Entelegynae</taxon>
        <taxon>Araneoidea</taxon>
        <taxon>Nephilidae</taxon>
        <taxon>Trichonephila</taxon>
    </lineage>
</organism>
<name>A0A8X6WDJ1_TRICX</name>
<dbReference type="EMBL" id="BMAU01021405">
    <property type="protein sequence ID" value="GFY32859.1"/>
    <property type="molecule type" value="Genomic_DNA"/>
</dbReference>